<proteinExistence type="predicted"/>
<evidence type="ECO:0000259" key="5">
    <source>
        <dbReference type="Pfam" id="PF01094"/>
    </source>
</evidence>
<dbReference type="Gene3D" id="3.40.50.2300">
    <property type="match status" value="2"/>
</dbReference>
<dbReference type="InterPro" id="IPR001828">
    <property type="entry name" value="ANF_lig-bd_rcpt"/>
</dbReference>
<reference evidence="6" key="1">
    <citation type="submission" date="2020-06" db="EMBL/GenBank/DDBJ databases">
        <authorList>
            <consortium name="Plant Systems Biology data submission"/>
        </authorList>
    </citation>
    <scope>NUCLEOTIDE SEQUENCE</scope>
    <source>
        <strain evidence="6">D6</strain>
    </source>
</reference>
<dbReference type="AlphaFoldDB" id="A0A9N8EYW0"/>
<dbReference type="GO" id="GO:0016020">
    <property type="term" value="C:membrane"/>
    <property type="evidence" value="ECO:0007669"/>
    <property type="project" value="UniProtKB-SubCell"/>
</dbReference>
<keyword evidence="7" id="KW-1185">Reference proteome</keyword>
<comment type="subcellular location">
    <subcellularLocation>
        <location evidence="1">Membrane</location>
    </subcellularLocation>
</comment>
<accession>A0A9N8EYW0</accession>
<dbReference type="OrthoDB" id="5984008at2759"/>
<keyword evidence="2" id="KW-0812">Transmembrane</keyword>
<evidence type="ECO:0000313" key="7">
    <source>
        <dbReference type="Proteomes" id="UP001153069"/>
    </source>
</evidence>
<sequence>MSSSSVIRYIDNEGKRHRQGHLMSLLPTTKIREGERVLDETRLFYDLSAFLAYKHFQDRSSQVLQDLSERLASCHFQWTFLGIMTQFSPIEAVRGLTTYLDRVRASKTANATNSTLTNTDDLAVLSPKTTRTSASQTTELPLQKPFALLGAARSQASHSLSVLAGTMELPQISSSSTSAVLDDAPFFARTIHPSEHMSKVLMVYLKSLGVTHAGLLFFRRSYQKNLDFYAKQFDIYLHHFVYNELDDFDERVQELKDSQMWYFIGALKPGYWQSAVRNLYWQGLMGKKTEDSIHYQWFFTGMLDLVSEGFVLDAREDWDLAHALHGAGVVGQKVTPNADFDNALASIKDDKAFQQEFIKSHSEPHLFDNITFDTPGWSKIQFLTYDAVIALGITACETPGLFTGIKFYDNLLKIDFEGVSCRVQLDSKTGNRREEGVEFEIINVAISDQTSAHQDNGSISFTQNATALITFQPETHQGNVELLQPFLYNDNTTKPPTHVAQL</sequence>
<evidence type="ECO:0000256" key="2">
    <source>
        <dbReference type="ARBA" id="ARBA00022692"/>
    </source>
</evidence>
<dbReference type="Proteomes" id="UP001153069">
    <property type="component" value="Unassembled WGS sequence"/>
</dbReference>
<evidence type="ECO:0000256" key="4">
    <source>
        <dbReference type="ARBA" id="ARBA00023136"/>
    </source>
</evidence>
<gene>
    <name evidence="6" type="ORF">SEMRO_2963_G341030.1</name>
</gene>
<feature type="non-terminal residue" evidence="6">
    <location>
        <position position="1"/>
    </location>
</feature>
<evidence type="ECO:0000256" key="1">
    <source>
        <dbReference type="ARBA" id="ARBA00004370"/>
    </source>
</evidence>
<keyword evidence="3" id="KW-1133">Transmembrane helix</keyword>
<evidence type="ECO:0000256" key="3">
    <source>
        <dbReference type="ARBA" id="ARBA00022989"/>
    </source>
</evidence>
<name>A0A9N8EYW0_9STRA</name>
<organism evidence="6 7">
    <name type="scientific">Seminavis robusta</name>
    <dbReference type="NCBI Taxonomy" id="568900"/>
    <lineage>
        <taxon>Eukaryota</taxon>
        <taxon>Sar</taxon>
        <taxon>Stramenopiles</taxon>
        <taxon>Ochrophyta</taxon>
        <taxon>Bacillariophyta</taxon>
        <taxon>Bacillariophyceae</taxon>
        <taxon>Bacillariophycidae</taxon>
        <taxon>Naviculales</taxon>
        <taxon>Naviculaceae</taxon>
        <taxon>Seminavis</taxon>
    </lineage>
</organism>
<feature type="domain" description="Receptor ligand binding region" evidence="5">
    <location>
        <begin position="130"/>
        <end position="223"/>
    </location>
</feature>
<dbReference type="InterPro" id="IPR028082">
    <property type="entry name" value="Peripla_BP_I"/>
</dbReference>
<comment type="caution">
    <text evidence="6">The sequence shown here is derived from an EMBL/GenBank/DDBJ whole genome shotgun (WGS) entry which is preliminary data.</text>
</comment>
<dbReference type="Pfam" id="PF01094">
    <property type="entry name" value="ANF_receptor"/>
    <property type="match status" value="1"/>
</dbReference>
<dbReference type="EMBL" id="CAICTM010002961">
    <property type="protein sequence ID" value="CAB9530617.1"/>
    <property type="molecule type" value="Genomic_DNA"/>
</dbReference>
<evidence type="ECO:0000313" key="6">
    <source>
        <dbReference type="EMBL" id="CAB9530617.1"/>
    </source>
</evidence>
<keyword evidence="4" id="KW-0472">Membrane</keyword>
<dbReference type="SUPFAM" id="SSF53822">
    <property type="entry name" value="Periplasmic binding protein-like I"/>
    <property type="match status" value="1"/>
</dbReference>
<protein>
    <recommendedName>
        <fullName evidence="5">Receptor ligand binding region domain-containing protein</fullName>
    </recommendedName>
</protein>